<keyword evidence="3" id="KW-0605">Phycobilisome</keyword>
<keyword evidence="4" id="KW-0456">Lyase</keyword>
<dbReference type="InterPro" id="IPR011989">
    <property type="entry name" value="ARM-like"/>
</dbReference>
<organism evidence="6 7">
    <name type="scientific">Amazonocrinis nigriterrae CENA67</name>
    <dbReference type="NCBI Taxonomy" id="2794033"/>
    <lineage>
        <taxon>Bacteria</taxon>
        <taxon>Bacillati</taxon>
        <taxon>Cyanobacteriota</taxon>
        <taxon>Cyanophyceae</taxon>
        <taxon>Nostocales</taxon>
        <taxon>Nostocaceae</taxon>
        <taxon>Amazonocrinis</taxon>
        <taxon>Amazonocrinis nigriterrae</taxon>
    </lineage>
</organism>
<dbReference type="PANTHER" id="PTHR12697">
    <property type="entry name" value="PBS LYASE HEAT-LIKE PROTEIN"/>
    <property type="match status" value="1"/>
</dbReference>
<evidence type="ECO:0000313" key="6">
    <source>
        <dbReference type="EMBL" id="MBH8562490.1"/>
    </source>
</evidence>
<dbReference type="InterPro" id="IPR016024">
    <property type="entry name" value="ARM-type_fold"/>
</dbReference>
<dbReference type="SUPFAM" id="SSF48371">
    <property type="entry name" value="ARM repeat"/>
    <property type="match status" value="1"/>
</dbReference>
<dbReference type="GO" id="GO:0016829">
    <property type="term" value="F:lyase activity"/>
    <property type="evidence" value="ECO:0007669"/>
    <property type="project" value="UniProtKB-KW"/>
</dbReference>
<gene>
    <name evidence="6" type="ORF">I8748_09930</name>
</gene>
<evidence type="ECO:0000313" key="7">
    <source>
        <dbReference type="Proteomes" id="UP000632766"/>
    </source>
</evidence>
<name>A0A8J7HS26_9NOST</name>
<comment type="similarity">
    <text evidence="1">Belongs to the CpcE/RpcE/PecE family.</text>
</comment>
<sequence>MAKYIKLNFWNKIPYWLLASRIAVTMLGVVSPLVVANTGWAQTTNQLNVDQLIENFKNDDLLERLNTVTTLGNLRDEVFIREALAKLNQALKDPDWRVRSGAALALSQKGGGAIKDTLPNLVENLNDPYIFVRSSAARAIGSIAGEDNSDGTGNISVEAARFAPYLVNALQDPDFSVRINASVALVKLNSKSYLTVSRLITNLNNTDEPTRITTAQTLNTISKAAANVAPNIAKALQYPEPSVRGLAVETIGSIGTDTKVAMPYLIKGLEDPDSSVRNVSARTIATIAGNLQEKARANVLTQSDIDAIPEMEVVLKILQNPQKGFYNNERETVRLSLNALKAARGR</sequence>
<evidence type="ECO:0000256" key="2">
    <source>
        <dbReference type="ARBA" id="ARBA00022549"/>
    </source>
</evidence>
<evidence type="ECO:0000256" key="5">
    <source>
        <dbReference type="ARBA" id="ARBA00045876"/>
    </source>
</evidence>
<evidence type="ECO:0000256" key="4">
    <source>
        <dbReference type="ARBA" id="ARBA00023239"/>
    </source>
</evidence>
<evidence type="ECO:0000256" key="3">
    <source>
        <dbReference type="ARBA" id="ARBA00022738"/>
    </source>
</evidence>
<dbReference type="Proteomes" id="UP000632766">
    <property type="component" value="Unassembled WGS sequence"/>
</dbReference>
<keyword evidence="7" id="KW-1185">Reference proteome</keyword>
<dbReference type="InterPro" id="IPR004155">
    <property type="entry name" value="PBS_lyase_HEAT"/>
</dbReference>
<dbReference type="Pfam" id="PF13646">
    <property type="entry name" value="HEAT_2"/>
    <property type="match status" value="2"/>
</dbReference>
<dbReference type="PANTHER" id="PTHR12697:SF5">
    <property type="entry name" value="DEOXYHYPUSINE HYDROXYLASE"/>
    <property type="match status" value="1"/>
</dbReference>
<dbReference type="EMBL" id="JAECZC010000013">
    <property type="protein sequence ID" value="MBH8562490.1"/>
    <property type="molecule type" value="Genomic_DNA"/>
</dbReference>
<evidence type="ECO:0000256" key="1">
    <source>
        <dbReference type="ARBA" id="ARBA00009299"/>
    </source>
</evidence>
<dbReference type="SMART" id="SM00567">
    <property type="entry name" value="EZ_HEAT"/>
    <property type="match status" value="4"/>
</dbReference>
<dbReference type="AlphaFoldDB" id="A0A8J7HS26"/>
<comment type="caution">
    <text evidence="6">The sequence shown here is derived from an EMBL/GenBank/DDBJ whole genome shotgun (WGS) entry which is preliminary data.</text>
</comment>
<reference evidence="6 7" key="1">
    <citation type="journal article" date="2021" name="Int. J. Syst. Evol. Microbiol.">
        <title>Amazonocrinis nigriterrae gen. nov., sp. nov., Atlanticothrix silvestris gen. nov., sp. nov. and Dendronalium phyllosphericum gen. nov., sp. nov., nostocacean cyanobacteria from Brazilian environments.</title>
        <authorList>
            <person name="Alvarenga D.O."/>
            <person name="Andreote A.P.D."/>
            <person name="Branco L.H.Z."/>
            <person name="Delbaje E."/>
            <person name="Cruz R.B."/>
            <person name="Varani A.M."/>
            <person name="Fiore M.F."/>
        </authorList>
    </citation>
    <scope>NUCLEOTIDE SEQUENCE [LARGE SCALE GENOMIC DNA]</scope>
    <source>
        <strain evidence="6 7">CENA67</strain>
    </source>
</reference>
<accession>A0A8J7HS26</accession>
<protein>
    <submittedName>
        <fullName evidence="6">HEAT repeat domain-containing protein</fullName>
    </submittedName>
</protein>
<proteinExistence type="inferred from homology"/>
<keyword evidence="2" id="KW-0042">Antenna complex</keyword>
<dbReference type="RefSeq" id="WP_198124402.1">
    <property type="nucleotide sequence ID" value="NZ_JAECZC010000013.1"/>
</dbReference>
<dbReference type="Gene3D" id="1.25.10.10">
    <property type="entry name" value="Leucine-rich Repeat Variant"/>
    <property type="match status" value="2"/>
</dbReference>
<dbReference type="PROSITE" id="PS50077">
    <property type="entry name" value="HEAT_REPEAT"/>
    <property type="match status" value="1"/>
</dbReference>
<dbReference type="GO" id="GO:0030089">
    <property type="term" value="C:phycobilisome"/>
    <property type="evidence" value="ECO:0007669"/>
    <property type="project" value="UniProtKB-KW"/>
</dbReference>
<dbReference type="InterPro" id="IPR021133">
    <property type="entry name" value="HEAT_type_2"/>
</dbReference>
<comment type="function">
    <text evidence="5">Catalyzes the hydroxylation of the N(6)-(4-aminobutyl)-L-lysine intermediate produced by deoxyhypusine synthase/DHPS on a critical lysine of the eukaryotic translation initiation factor 5A/eIF-5A. This is the second step of the post-translational modification of that lysine into an unusual amino acid residue named hypusine. Hypusination is unique to mature eIF-5A factor and is essential for its function.</text>
</comment>
<dbReference type="GO" id="GO:0016491">
    <property type="term" value="F:oxidoreductase activity"/>
    <property type="evidence" value="ECO:0007669"/>
    <property type="project" value="TreeGrafter"/>
</dbReference>